<dbReference type="PANTHER" id="PTHR42743:SF11">
    <property type="entry name" value="AMINODEOXYCHORISMATE LYASE"/>
    <property type="match status" value="1"/>
</dbReference>
<dbReference type="PROSITE" id="PS00770">
    <property type="entry name" value="AA_TRANSFER_CLASS_4"/>
    <property type="match status" value="1"/>
</dbReference>
<dbReference type="EMBL" id="BAABDD010000011">
    <property type="protein sequence ID" value="GAA3746398.1"/>
    <property type="molecule type" value="Genomic_DNA"/>
</dbReference>
<dbReference type="Pfam" id="PF01063">
    <property type="entry name" value="Aminotran_4"/>
    <property type="match status" value="1"/>
</dbReference>
<organism evidence="6 7">
    <name type="scientific">Salinactinospora qingdaonensis</name>
    <dbReference type="NCBI Taxonomy" id="702744"/>
    <lineage>
        <taxon>Bacteria</taxon>
        <taxon>Bacillati</taxon>
        <taxon>Actinomycetota</taxon>
        <taxon>Actinomycetes</taxon>
        <taxon>Streptosporangiales</taxon>
        <taxon>Nocardiopsidaceae</taxon>
        <taxon>Salinactinospora</taxon>
    </lineage>
</organism>
<dbReference type="Gene3D" id="3.20.10.10">
    <property type="entry name" value="D-amino Acid Aminotransferase, subunit A, domain 2"/>
    <property type="match status" value="1"/>
</dbReference>
<keyword evidence="3 5" id="KW-0663">Pyridoxal phosphate</keyword>
<keyword evidence="6" id="KW-0456">Lyase</keyword>
<evidence type="ECO:0000256" key="1">
    <source>
        <dbReference type="ARBA" id="ARBA00001933"/>
    </source>
</evidence>
<comment type="cofactor">
    <cofactor evidence="1 5">
        <name>pyridoxal 5'-phosphate</name>
        <dbReference type="ChEBI" id="CHEBI:597326"/>
    </cofactor>
</comment>
<reference evidence="7" key="1">
    <citation type="journal article" date="2019" name="Int. J. Syst. Evol. Microbiol.">
        <title>The Global Catalogue of Microorganisms (GCM) 10K type strain sequencing project: providing services to taxonomists for standard genome sequencing and annotation.</title>
        <authorList>
            <consortium name="The Broad Institute Genomics Platform"/>
            <consortium name="The Broad Institute Genome Sequencing Center for Infectious Disease"/>
            <person name="Wu L."/>
            <person name="Ma J."/>
        </authorList>
    </citation>
    <scope>NUCLEOTIDE SEQUENCE [LARGE SCALE GENOMIC DNA]</scope>
    <source>
        <strain evidence="7">JCM 17137</strain>
    </source>
</reference>
<dbReference type="InterPro" id="IPR043132">
    <property type="entry name" value="BCAT-like_C"/>
</dbReference>
<keyword evidence="7" id="KW-1185">Reference proteome</keyword>
<gene>
    <name evidence="6" type="ORF">GCM10022402_27390</name>
</gene>
<dbReference type="InterPro" id="IPR018300">
    <property type="entry name" value="Aminotrans_IV_CS"/>
</dbReference>
<dbReference type="RefSeq" id="WP_344971659.1">
    <property type="nucleotide sequence ID" value="NZ_BAABDD010000011.1"/>
</dbReference>
<evidence type="ECO:0000256" key="4">
    <source>
        <dbReference type="RuleBase" id="RU004106"/>
    </source>
</evidence>
<comment type="similarity">
    <text evidence="2 4">Belongs to the class-IV pyridoxal-phosphate-dependent aminotransferase family.</text>
</comment>
<accession>A0ABP7FSP6</accession>
<dbReference type="PANTHER" id="PTHR42743">
    <property type="entry name" value="AMINO-ACID AMINOTRANSFERASE"/>
    <property type="match status" value="1"/>
</dbReference>
<dbReference type="InterPro" id="IPR001544">
    <property type="entry name" value="Aminotrans_IV"/>
</dbReference>
<dbReference type="CDD" id="cd00449">
    <property type="entry name" value="PLPDE_IV"/>
    <property type="match status" value="1"/>
</dbReference>
<evidence type="ECO:0000256" key="5">
    <source>
        <dbReference type="RuleBase" id="RU004516"/>
    </source>
</evidence>
<dbReference type="InterPro" id="IPR050571">
    <property type="entry name" value="Class-IV_PLP-Dep_Aminotrnsfr"/>
</dbReference>
<evidence type="ECO:0000256" key="2">
    <source>
        <dbReference type="ARBA" id="ARBA00009320"/>
    </source>
</evidence>
<dbReference type="InterPro" id="IPR043131">
    <property type="entry name" value="BCAT-like_N"/>
</dbReference>
<dbReference type="GO" id="GO:0016829">
    <property type="term" value="F:lyase activity"/>
    <property type="evidence" value="ECO:0007669"/>
    <property type="project" value="UniProtKB-KW"/>
</dbReference>
<dbReference type="InterPro" id="IPR036038">
    <property type="entry name" value="Aminotransferase-like"/>
</dbReference>
<evidence type="ECO:0000313" key="6">
    <source>
        <dbReference type="EMBL" id="GAA3746398.1"/>
    </source>
</evidence>
<proteinExistence type="inferred from homology"/>
<dbReference type="Proteomes" id="UP001500908">
    <property type="component" value="Unassembled WGS sequence"/>
</dbReference>
<dbReference type="SUPFAM" id="SSF56752">
    <property type="entry name" value="D-aminoacid aminotransferase-like PLP-dependent enzymes"/>
    <property type="match status" value="1"/>
</dbReference>
<dbReference type="Gene3D" id="3.30.470.10">
    <property type="match status" value="1"/>
</dbReference>
<protein>
    <submittedName>
        <fullName evidence="6">Aminodeoxychorismate lyase</fullName>
    </submittedName>
</protein>
<sequence>MRVWIAGSGYGSGRVMPAEEARISLFDHGITVGDGVFETIKAVGGRAFALTRHLRRLAHSAEGLGLFPPDLDLLAGGIGEALAANPEVDPARVRVTVTAGPGPLGSERSGESLTYAVAVADFATPEPTVDVAVVPWLRNERGALTGLKTTSYAENVRALDYAHRRGAGEAIFANTAGNLCEGTGSNIFVAGPATQGQLATPPLSAGPLAGITRALVLEWFGGEQSDVPMSALAGLTEAFLTSSGRDVQPIRAIDGHVLADAPGPLTRKAMAVFAERSAAEMDP</sequence>
<evidence type="ECO:0000256" key="3">
    <source>
        <dbReference type="ARBA" id="ARBA00022898"/>
    </source>
</evidence>
<evidence type="ECO:0000313" key="7">
    <source>
        <dbReference type="Proteomes" id="UP001500908"/>
    </source>
</evidence>
<comment type="caution">
    <text evidence="6">The sequence shown here is derived from an EMBL/GenBank/DDBJ whole genome shotgun (WGS) entry which is preliminary data.</text>
</comment>
<name>A0ABP7FSP6_9ACTN</name>